<protein>
    <submittedName>
        <fullName evidence="6">DinG family ATP-dependent helicase YoaA</fullName>
    </submittedName>
</protein>
<name>A0A2R4P2Z3_9BACT</name>
<dbReference type="SUPFAM" id="SSF52540">
    <property type="entry name" value="P-loop containing nucleoside triphosphate hydrolases"/>
    <property type="match status" value="1"/>
</dbReference>
<organism evidence="6 7">
    <name type="scientific">Campylobacter concisus</name>
    <dbReference type="NCBI Taxonomy" id="199"/>
    <lineage>
        <taxon>Bacteria</taxon>
        <taxon>Pseudomonadati</taxon>
        <taxon>Campylobacterota</taxon>
        <taxon>Epsilonproteobacteria</taxon>
        <taxon>Campylobacterales</taxon>
        <taxon>Campylobacteraceae</taxon>
        <taxon>Campylobacter</taxon>
    </lineage>
</organism>
<keyword evidence="3" id="KW-0067">ATP-binding</keyword>
<dbReference type="PROSITE" id="PS51193">
    <property type="entry name" value="HELICASE_ATP_BIND_2"/>
    <property type="match status" value="1"/>
</dbReference>
<geneLocation type="plasmid" evidence="7">
    <name>picon</name>
</geneLocation>
<dbReference type="PANTHER" id="PTHR11472:SF34">
    <property type="entry name" value="REGULATOR OF TELOMERE ELONGATION HELICASE 1"/>
    <property type="match status" value="1"/>
</dbReference>
<accession>A0A2R4P2Z3</accession>
<dbReference type="EMBL" id="CP021643">
    <property type="protein sequence ID" value="AVX45057.1"/>
    <property type="molecule type" value="Genomic_DNA"/>
</dbReference>
<dbReference type="RefSeq" id="WP_107917360.1">
    <property type="nucleotide sequence ID" value="NZ_CP021643.1"/>
</dbReference>
<dbReference type="PANTHER" id="PTHR11472">
    <property type="entry name" value="DNA REPAIR DEAD HELICASE RAD3/XP-D SUBFAMILY MEMBER"/>
    <property type="match status" value="1"/>
</dbReference>
<feature type="domain" description="Helicase ATP-binding" evidence="5">
    <location>
        <begin position="1"/>
        <end position="267"/>
    </location>
</feature>
<dbReference type="GO" id="GO:0006139">
    <property type="term" value="P:nucleobase-containing compound metabolic process"/>
    <property type="evidence" value="ECO:0007669"/>
    <property type="project" value="InterPro"/>
</dbReference>
<dbReference type="InterPro" id="IPR014013">
    <property type="entry name" value="Helic_SF1/SF2_ATP-bd_DinG/Rad3"/>
</dbReference>
<evidence type="ECO:0000259" key="5">
    <source>
        <dbReference type="PROSITE" id="PS51193"/>
    </source>
</evidence>
<evidence type="ECO:0000256" key="2">
    <source>
        <dbReference type="ARBA" id="ARBA00022801"/>
    </source>
</evidence>
<evidence type="ECO:0000256" key="1">
    <source>
        <dbReference type="ARBA" id="ARBA00022741"/>
    </source>
</evidence>
<keyword evidence="6" id="KW-0614">Plasmid</keyword>
<dbReference type="InterPro" id="IPR027417">
    <property type="entry name" value="P-loop_NTPase"/>
</dbReference>
<evidence type="ECO:0000313" key="6">
    <source>
        <dbReference type="EMBL" id="AVX45057.1"/>
    </source>
</evidence>
<evidence type="ECO:0000313" key="7">
    <source>
        <dbReference type="Proteomes" id="UP000241854"/>
    </source>
</evidence>
<dbReference type="InterPro" id="IPR006555">
    <property type="entry name" value="ATP-dep_Helicase_C"/>
</dbReference>
<evidence type="ECO:0000256" key="3">
    <source>
        <dbReference type="ARBA" id="ARBA00022840"/>
    </source>
</evidence>
<dbReference type="GO" id="GO:0005524">
    <property type="term" value="F:ATP binding"/>
    <property type="evidence" value="ECO:0007669"/>
    <property type="project" value="UniProtKB-KW"/>
</dbReference>
<reference evidence="6 7" key="1">
    <citation type="journal article" date="2018" name="Emerg. Microbes Infect.">
        <title>Genomic analysis of oral Campylobacter concisus strains identified a potential bacterial molecular marker associated with active Crohn's disease.</title>
        <authorList>
            <person name="Liu F."/>
            <person name="Ma R."/>
            <person name="Tay C.Y.A."/>
            <person name="Octavia S."/>
            <person name="Lan R."/>
            <person name="Chung H.K.L."/>
            <person name="Riordan S.M."/>
            <person name="Grimm M.C."/>
            <person name="Leong R.W."/>
            <person name="Tanaka M.M."/>
            <person name="Connor S."/>
            <person name="Zhang L."/>
        </authorList>
    </citation>
    <scope>NUCLEOTIDE SEQUENCE [LARGE SCALE GENOMIC DNA]</scope>
    <source>
        <strain evidence="6 7">P2CDO4</strain>
        <plasmid evidence="6">pICON</plasmid>
    </source>
</reference>
<dbReference type="Pfam" id="PF13307">
    <property type="entry name" value="Helicase_C_2"/>
    <property type="match status" value="1"/>
</dbReference>
<keyword evidence="6" id="KW-0347">Helicase</keyword>
<proteinExistence type="inferred from homology"/>
<dbReference type="Gene3D" id="3.40.50.300">
    <property type="entry name" value="P-loop containing nucleotide triphosphate hydrolases"/>
    <property type="match status" value="2"/>
</dbReference>
<dbReference type="InterPro" id="IPR045028">
    <property type="entry name" value="DinG/Rad3-like"/>
</dbReference>
<evidence type="ECO:0000256" key="4">
    <source>
        <dbReference type="ARBA" id="ARBA00038058"/>
    </source>
</evidence>
<keyword evidence="2" id="KW-0378">Hydrolase</keyword>
<dbReference type="GO" id="GO:0003678">
    <property type="term" value="F:DNA helicase activity"/>
    <property type="evidence" value="ECO:0007669"/>
    <property type="project" value="TreeGrafter"/>
</dbReference>
<dbReference type="Proteomes" id="UP000241854">
    <property type="component" value="Plasmid pICON"/>
</dbReference>
<keyword evidence="1" id="KW-0547">Nucleotide-binding</keyword>
<dbReference type="AlphaFoldDB" id="A0A2R4P2Z3"/>
<dbReference type="GO" id="GO:0016818">
    <property type="term" value="F:hydrolase activity, acting on acid anhydrides, in phosphorus-containing anhydrides"/>
    <property type="evidence" value="ECO:0007669"/>
    <property type="project" value="InterPro"/>
</dbReference>
<gene>
    <name evidence="6" type="ORF">CCS77_2051</name>
</gene>
<dbReference type="SMART" id="SM00491">
    <property type="entry name" value="HELICc2"/>
    <property type="match status" value="1"/>
</dbReference>
<dbReference type="GO" id="GO:0003676">
    <property type="term" value="F:nucleic acid binding"/>
    <property type="evidence" value="ECO:0007669"/>
    <property type="project" value="InterPro"/>
</dbReference>
<comment type="similarity">
    <text evidence="4">Belongs to the helicase family. DinG subfamily.</text>
</comment>
<sequence>MELRSEQRKFVDYAAKRVKENKYCVCEMPTAFGKTFSALMLAKKLIDEKIAQRVVIATSDNSLAKSIFLEAKNVDNLPDYVLGIGKNNYLDIKKLTFFMDTEISSEVLPLDKEVVDGAIKKLKEDFSYVLIEDFLNELDIVDADKREYIANNLALEKSNSESFKEYTIQITNYSFLFSKFMFDEKYAEVDGTVYIFDEIQELPNMAEMTLSSAFSLYSYYLQLKTIAKTINDDASAPKTLIKLLNEEVERVKSINEIMSDEKMAGKTLTANDIAIQRATNVLSKLFDQEKSKALRAKLKSYYKKTPFFQLGVFLNKFDDVKSTLSSKDIYISFSQERGFISFHTYSKDIKLKLADKFWSKIDRFVGITATALLTQDVHDLEIYKRMGINFSDIKLGDTVIKERKSKVCVIKSFEGILRPEQATYSITSNDFIEDEQKRFEYFADEILRGYDGKNTMVLVGGFDEVRLLAQKLESVKDRLVLAEQGRSVQNIIEGFKKSGGILIATRNYATGINLKGKTLERLFITKLPYPVYQTKKWILLKEKNPSFFWFEYNNEMVMTFRQAIGRLIRSPEDTGKIFLLDGKFNALSEGLKNRLIYFLEKIALKGAQL</sequence>